<dbReference type="Pfam" id="PF07085">
    <property type="entry name" value="DRTGG"/>
    <property type="match status" value="1"/>
</dbReference>
<comment type="catalytic activity">
    <reaction evidence="7">
        <text>diphosphate + H2O = 2 phosphate + H(+)</text>
        <dbReference type="Rhea" id="RHEA:24576"/>
        <dbReference type="ChEBI" id="CHEBI:15377"/>
        <dbReference type="ChEBI" id="CHEBI:15378"/>
        <dbReference type="ChEBI" id="CHEBI:33019"/>
        <dbReference type="ChEBI" id="CHEBI:43474"/>
        <dbReference type="EC" id="3.6.1.1"/>
    </reaction>
</comment>
<dbReference type="InterPro" id="IPR000644">
    <property type="entry name" value="CBS_dom"/>
</dbReference>
<dbReference type="SMART" id="SM00116">
    <property type="entry name" value="CBS"/>
    <property type="match status" value="2"/>
</dbReference>
<dbReference type="Pfam" id="PF02833">
    <property type="entry name" value="DHHA2"/>
    <property type="match status" value="1"/>
</dbReference>
<dbReference type="NCBIfam" id="NF011443">
    <property type="entry name" value="PRK14869.1-5"/>
    <property type="match status" value="1"/>
</dbReference>
<dbReference type="GO" id="GO:0005737">
    <property type="term" value="C:cytoplasm"/>
    <property type="evidence" value="ECO:0007669"/>
    <property type="project" value="InterPro"/>
</dbReference>
<feature type="domain" description="CBS" evidence="9">
    <location>
        <begin position="256"/>
        <end position="314"/>
    </location>
</feature>
<dbReference type="eggNOG" id="COG1227">
    <property type="taxonomic scope" value="Bacteria"/>
</dbReference>
<dbReference type="Gene3D" id="3.90.1640.10">
    <property type="entry name" value="inorganic pyrophosphatase (n-terminal core)"/>
    <property type="match status" value="2"/>
</dbReference>
<dbReference type="RefSeq" id="WP_007047849.1">
    <property type="nucleotide sequence ID" value="NZ_GG704769.1"/>
</dbReference>
<evidence type="ECO:0000256" key="8">
    <source>
        <dbReference type="PROSITE-ProRule" id="PRU00703"/>
    </source>
</evidence>
<dbReference type="Pfam" id="PF01368">
    <property type="entry name" value="DHH"/>
    <property type="match status" value="1"/>
</dbReference>
<keyword evidence="3" id="KW-0479">Metal-binding</keyword>
<dbReference type="InterPro" id="IPR028979">
    <property type="entry name" value="Ser_kin/Pase_Hpr-like_N_sf"/>
</dbReference>
<dbReference type="GO" id="GO:0004427">
    <property type="term" value="F:inorganic diphosphate phosphatase activity"/>
    <property type="evidence" value="ECO:0007669"/>
    <property type="project" value="UniProtKB-EC"/>
</dbReference>
<accession>D1PQ19</accession>
<evidence type="ECO:0000256" key="4">
    <source>
        <dbReference type="ARBA" id="ARBA00022801"/>
    </source>
</evidence>
<dbReference type="InterPro" id="IPR001667">
    <property type="entry name" value="DDH_dom"/>
</dbReference>
<evidence type="ECO:0000256" key="1">
    <source>
        <dbReference type="ARBA" id="ARBA00001936"/>
    </source>
</evidence>
<keyword evidence="5" id="KW-0464">Manganese</keyword>
<gene>
    <name evidence="10" type="ORF">SUBVAR_06486</name>
</gene>
<keyword evidence="8" id="KW-0129">CBS domain</keyword>
<evidence type="ECO:0000256" key="5">
    <source>
        <dbReference type="ARBA" id="ARBA00023211"/>
    </source>
</evidence>
<dbReference type="EMBL" id="ACBY02000030">
    <property type="protein sequence ID" value="EFB75211.1"/>
    <property type="molecule type" value="Genomic_DNA"/>
</dbReference>
<dbReference type="InterPro" id="IPR038763">
    <property type="entry name" value="DHH_sf"/>
</dbReference>
<dbReference type="OrthoDB" id="9766150at2"/>
<comment type="cofactor">
    <cofactor evidence="1">
        <name>Mn(2+)</name>
        <dbReference type="ChEBI" id="CHEBI:29035"/>
    </cofactor>
</comment>
<evidence type="ECO:0000256" key="3">
    <source>
        <dbReference type="ARBA" id="ARBA00022723"/>
    </source>
</evidence>
<keyword evidence="11" id="KW-1185">Reference proteome</keyword>
<dbReference type="Gene3D" id="3.10.310.20">
    <property type="entry name" value="DHHA2 domain"/>
    <property type="match status" value="1"/>
</dbReference>
<organism evidence="10 11">
    <name type="scientific">Subdoligranulum variabile DSM 15176</name>
    <dbReference type="NCBI Taxonomy" id="411471"/>
    <lineage>
        <taxon>Bacteria</taxon>
        <taxon>Bacillati</taxon>
        <taxon>Bacillota</taxon>
        <taxon>Clostridia</taxon>
        <taxon>Eubacteriales</taxon>
        <taxon>Oscillospiraceae</taxon>
        <taxon>Subdoligranulum</taxon>
    </lineage>
</organism>
<proteinExistence type="predicted"/>
<keyword evidence="4" id="KW-0378">Hydrolase</keyword>
<dbReference type="PANTHER" id="PTHR12112">
    <property type="entry name" value="BNIP - RELATED"/>
    <property type="match status" value="1"/>
</dbReference>
<dbReference type="InterPro" id="IPR004097">
    <property type="entry name" value="DHHA2"/>
</dbReference>
<dbReference type="SMART" id="SM01131">
    <property type="entry name" value="DHHA2"/>
    <property type="match status" value="1"/>
</dbReference>
<evidence type="ECO:0000313" key="11">
    <source>
        <dbReference type="Proteomes" id="UP000003438"/>
    </source>
</evidence>
<dbReference type="Gene3D" id="3.40.1390.20">
    <property type="entry name" value="HprK N-terminal domain-like"/>
    <property type="match status" value="1"/>
</dbReference>
<dbReference type="AlphaFoldDB" id="D1PQ19"/>
<dbReference type="FunFam" id="3.90.1640.10:FF:000001">
    <property type="entry name" value="Probable manganese-dependent inorganic pyrophosphatase"/>
    <property type="match status" value="1"/>
</dbReference>
<evidence type="ECO:0000256" key="7">
    <source>
        <dbReference type="ARBA" id="ARBA00047820"/>
    </source>
</evidence>
<protein>
    <recommendedName>
        <fullName evidence="2">inorganic diphosphatase</fullName>
        <ecNumber evidence="2">3.6.1.1</ecNumber>
    </recommendedName>
    <alternativeName>
        <fullName evidence="6">Pyrophosphate phospho-hydrolase</fullName>
    </alternativeName>
</protein>
<reference evidence="10" key="1">
    <citation type="submission" date="2009-12" db="EMBL/GenBank/DDBJ databases">
        <authorList>
            <person name="Weinstock G."/>
            <person name="Sodergren E."/>
            <person name="Clifton S."/>
            <person name="Fulton L."/>
            <person name="Fulton B."/>
            <person name="Courtney L."/>
            <person name="Fronick C."/>
            <person name="Harrison M."/>
            <person name="Strong C."/>
            <person name="Farmer C."/>
            <person name="Delahaunty K."/>
            <person name="Markovic C."/>
            <person name="Hall O."/>
            <person name="Minx P."/>
            <person name="Tomlinson C."/>
            <person name="Mitreva M."/>
            <person name="Nelson J."/>
            <person name="Hou S."/>
            <person name="Wollam A."/>
            <person name="Pepin K.H."/>
            <person name="Johnson M."/>
            <person name="Bhonagiri V."/>
            <person name="Nash W.E."/>
            <person name="Warren W."/>
            <person name="Chinwalla A."/>
            <person name="Mardis E.R."/>
            <person name="Wilson R.K."/>
        </authorList>
    </citation>
    <scope>NUCLEOTIDE SEQUENCE [LARGE SCALE GENOMIC DNA]</scope>
    <source>
        <strain evidence="10">DSM 15176</strain>
    </source>
</reference>
<dbReference type="STRING" id="411471.SUBVAR_06486"/>
<evidence type="ECO:0000313" key="10">
    <source>
        <dbReference type="EMBL" id="EFB75211.1"/>
    </source>
</evidence>
<dbReference type="GO" id="GO:0046872">
    <property type="term" value="F:metal ion binding"/>
    <property type="evidence" value="ECO:0007669"/>
    <property type="project" value="UniProtKB-KW"/>
</dbReference>
<dbReference type="HOGENOM" id="CLU_025243_1_0_9"/>
<dbReference type="Proteomes" id="UP000003438">
    <property type="component" value="Unassembled WGS sequence"/>
</dbReference>
<dbReference type="SUPFAM" id="SSF75138">
    <property type="entry name" value="HprK N-terminal domain-like"/>
    <property type="match status" value="1"/>
</dbReference>
<dbReference type="EC" id="3.6.1.1" evidence="2"/>
<comment type="caution">
    <text evidence="10">The sequence shown here is derived from an EMBL/GenBank/DDBJ whole genome shotgun (WGS) entry which is preliminary data.</text>
</comment>
<dbReference type="PROSITE" id="PS51371">
    <property type="entry name" value="CBS"/>
    <property type="match status" value="2"/>
</dbReference>
<dbReference type="InterPro" id="IPR038222">
    <property type="entry name" value="DHHA2_dom_sf"/>
</dbReference>
<evidence type="ECO:0000259" key="9">
    <source>
        <dbReference type="PROSITE" id="PS51371"/>
    </source>
</evidence>
<dbReference type="SUPFAM" id="SSF64182">
    <property type="entry name" value="DHH phosphoesterases"/>
    <property type="match status" value="1"/>
</dbReference>
<dbReference type="InterPro" id="IPR046342">
    <property type="entry name" value="CBS_dom_sf"/>
</dbReference>
<dbReference type="NCBIfam" id="NF011442">
    <property type="entry name" value="PRK14869.1-4"/>
    <property type="match status" value="1"/>
</dbReference>
<dbReference type="Pfam" id="PF00571">
    <property type="entry name" value="CBS"/>
    <property type="match status" value="2"/>
</dbReference>
<evidence type="ECO:0000256" key="6">
    <source>
        <dbReference type="ARBA" id="ARBA00032535"/>
    </source>
</evidence>
<evidence type="ECO:0000256" key="2">
    <source>
        <dbReference type="ARBA" id="ARBA00012146"/>
    </source>
</evidence>
<dbReference type="PANTHER" id="PTHR12112:SF22">
    <property type="entry name" value="MANGANESE-DEPENDENT INORGANIC PYROPHOSPHATASE-RELATED"/>
    <property type="match status" value="1"/>
</dbReference>
<sequence length="554" mass="60991">MSTENVRHINIIGHQNPDTDSICSALSYAWLKNGGSLMGKYEARRAGHVNRETQFVLKHFGIEPPRLCTDVSPQIKDIDIRHQPGIDAEMSVRAAWNMMRDVEIDTLCITDAEDELQGLITIKDIADANMDLFDTGVLAAANTSYHNLLETLEAELIVGDADARITEGHICIGTSPEIMEELVKPGDLVLVSNRYETQMCAIDCGAAAIVVCCGSAVPRTIVARAQEKGCAVLATPYDTYAAGRLVTTAAPVRHFMRTHDLMKFSVNTPIEDARKIMASVRHRYFPILDENGKYCGVVSRRNLLNLHRKRVILVDHNERTQAVDGLEQAEILEIIDHHRIGTLETSGPVYFRNVPVGCTATILYQMYQEQGVTPSQQIAGLLLSAILSDTLMFRSPTSTPQDEATARALAEIAGEDIPSYAEQMFEAGADLTGRDAEDVFRSDFKAFSRGDAKFGVGQSIYMTDKSRAAAEALVGPFLPEAGRREGLPMIFYMFTDMKTQSTDLMYWGSHTEEIVRDAFGVEPKDGVAVLPGVVSRKKQLLPPLLAALQARQGE</sequence>
<name>D1PQ19_9FIRM</name>
<dbReference type="SUPFAM" id="SSF54631">
    <property type="entry name" value="CBS-domain pair"/>
    <property type="match status" value="1"/>
</dbReference>
<feature type="domain" description="CBS" evidence="9">
    <location>
        <begin position="79"/>
        <end position="135"/>
    </location>
</feature>
<dbReference type="InterPro" id="IPR010766">
    <property type="entry name" value="DRTGG"/>
</dbReference>